<proteinExistence type="predicted"/>
<reference evidence="2 3" key="1">
    <citation type="journal article" date="2023" name="Insect Mol. Biol.">
        <title>Genome sequencing provides insights into the evolution of gene families encoding plant cell wall-degrading enzymes in longhorned beetles.</title>
        <authorList>
            <person name="Shin N.R."/>
            <person name="Okamura Y."/>
            <person name="Kirsch R."/>
            <person name="Pauchet Y."/>
        </authorList>
    </citation>
    <scope>NUCLEOTIDE SEQUENCE [LARGE SCALE GENOMIC DNA]</scope>
    <source>
        <strain evidence="2">EAD_L_NR</strain>
    </source>
</reference>
<evidence type="ECO:0008006" key="4">
    <source>
        <dbReference type="Google" id="ProtNLM"/>
    </source>
</evidence>
<dbReference type="AlphaFoldDB" id="A0AAV8VQN8"/>
<protein>
    <recommendedName>
        <fullName evidence="4">YqaJ viral recombinase domain-containing protein</fullName>
    </recommendedName>
</protein>
<dbReference type="EMBL" id="JANEYG010000042">
    <property type="protein sequence ID" value="KAJ8916440.1"/>
    <property type="molecule type" value="Genomic_DNA"/>
</dbReference>
<name>A0AAV8VQN8_9CUCU</name>
<evidence type="ECO:0000313" key="2">
    <source>
        <dbReference type="EMBL" id="KAJ8916440.1"/>
    </source>
</evidence>
<comment type="caution">
    <text evidence="2">The sequence shown here is derived from an EMBL/GenBank/DDBJ whole genome shotgun (WGS) entry which is preliminary data.</text>
</comment>
<dbReference type="InterPro" id="IPR011604">
    <property type="entry name" value="PDDEXK-like_dom_sf"/>
</dbReference>
<organism evidence="2 3">
    <name type="scientific">Exocentrus adspersus</name>
    <dbReference type="NCBI Taxonomy" id="1586481"/>
    <lineage>
        <taxon>Eukaryota</taxon>
        <taxon>Metazoa</taxon>
        <taxon>Ecdysozoa</taxon>
        <taxon>Arthropoda</taxon>
        <taxon>Hexapoda</taxon>
        <taxon>Insecta</taxon>
        <taxon>Pterygota</taxon>
        <taxon>Neoptera</taxon>
        <taxon>Endopterygota</taxon>
        <taxon>Coleoptera</taxon>
        <taxon>Polyphaga</taxon>
        <taxon>Cucujiformia</taxon>
        <taxon>Chrysomeloidea</taxon>
        <taxon>Cerambycidae</taxon>
        <taxon>Lamiinae</taxon>
        <taxon>Acanthocinini</taxon>
        <taxon>Exocentrus</taxon>
    </lineage>
</organism>
<dbReference type="Gene3D" id="3.90.320.10">
    <property type="match status" value="1"/>
</dbReference>
<evidence type="ECO:0000313" key="3">
    <source>
        <dbReference type="Proteomes" id="UP001159042"/>
    </source>
</evidence>
<feature type="region of interest" description="Disordered" evidence="1">
    <location>
        <begin position="1"/>
        <end position="25"/>
    </location>
</feature>
<evidence type="ECO:0000256" key="1">
    <source>
        <dbReference type="SAM" id="MobiDB-lite"/>
    </source>
</evidence>
<dbReference type="GO" id="GO:0006281">
    <property type="term" value="P:DNA repair"/>
    <property type="evidence" value="ECO:0007669"/>
    <property type="project" value="UniProtKB-ARBA"/>
</dbReference>
<dbReference type="PANTHER" id="PTHR39953:SF1">
    <property type="entry name" value="RE54151P"/>
    <property type="match status" value="1"/>
</dbReference>
<dbReference type="SUPFAM" id="SSF52980">
    <property type="entry name" value="Restriction endonuclease-like"/>
    <property type="match status" value="1"/>
</dbReference>
<dbReference type="Proteomes" id="UP001159042">
    <property type="component" value="Unassembled WGS sequence"/>
</dbReference>
<sequence length="113" mass="13092">MGACKHLDTSSVSRGKNVRTRASPDGMTNDYCIEVKCPSLEKTIENYKRNGLQTQMFFTNKQKGLFCMASPHFEEDNKVDITEVQFDKNQTREIVDLAMEFWKTNIFPILMKM</sequence>
<dbReference type="PANTHER" id="PTHR39953">
    <property type="entry name" value="RE54151P"/>
    <property type="match status" value="1"/>
</dbReference>
<keyword evidence="3" id="KW-1185">Reference proteome</keyword>
<gene>
    <name evidence="2" type="ORF">NQ315_014653</name>
</gene>
<accession>A0AAV8VQN8</accession>
<dbReference type="InterPro" id="IPR011335">
    <property type="entry name" value="Restrct_endonuc-II-like"/>
</dbReference>